<dbReference type="PANTHER" id="PTHR11530">
    <property type="entry name" value="D-AMINO ACID OXIDASE"/>
    <property type="match status" value="1"/>
</dbReference>
<evidence type="ECO:0000256" key="4">
    <source>
        <dbReference type="ARBA" id="ARBA00022827"/>
    </source>
</evidence>
<feature type="binding site" evidence="6">
    <location>
        <position position="347"/>
    </location>
    <ligand>
        <name>D-dopa</name>
        <dbReference type="ChEBI" id="CHEBI:149689"/>
    </ligand>
</feature>
<feature type="domain" description="FAD dependent oxidoreductase" evidence="8">
    <location>
        <begin position="4"/>
        <end position="179"/>
    </location>
</feature>
<gene>
    <name evidence="9" type="ORF">C8A00DRAFT_44675</name>
</gene>
<comment type="caution">
    <text evidence="9">The sequence shown here is derived from an EMBL/GenBank/DDBJ whole genome shotgun (WGS) entry which is preliminary data.</text>
</comment>
<feature type="domain" description="FAD dependent oxidoreductase" evidence="8">
    <location>
        <begin position="238"/>
        <end position="390"/>
    </location>
</feature>
<feature type="compositionally biased region" description="Low complexity" evidence="7">
    <location>
        <begin position="198"/>
        <end position="228"/>
    </location>
</feature>
<dbReference type="InterPro" id="IPR006076">
    <property type="entry name" value="FAD-dep_OxRdtase"/>
</dbReference>
<evidence type="ECO:0000256" key="5">
    <source>
        <dbReference type="ARBA" id="ARBA00023002"/>
    </source>
</evidence>
<organism evidence="9 10">
    <name type="scientific">Chaetomidium leptoderma</name>
    <dbReference type="NCBI Taxonomy" id="669021"/>
    <lineage>
        <taxon>Eukaryota</taxon>
        <taxon>Fungi</taxon>
        <taxon>Dikarya</taxon>
        <taxon>Ascomycota</taxon>
        <taxon>Pezizomycotina</taxon>
        <taxon>Sordariomycetes</taxon>
        <taxon>Sordariomycetidae</taxon>
        <taxon>Sordariales</taxon>
        <taxon>Chaetomiaceae</taxon>
        <taxon>Chaetomidium</taxon>
    </lineage>
</organism>
<keyword evidence="5" id="KW-0560">Oxidoreductase</keyword>
<dbReference type="Gene3D" id="3.30.9.10">
    <property type="entry name" value="D-Amino Acid Oxidase, subunit A, domain 2"/>
    <property type="match status" value="1"/>
</dbReference>
<evidence type="ECO:0000313" key="9">
    <source>
        <dbReference type="EMBL" id="KAK4152227.1"/>
    </source>
</evidence>
<comment type="cofactor">
    <cofactor evidence="1 6">
        <name>FAD</name>
        <dbReference type="ChEBI" id="CHEBI:57692"/>
    </cofactor>
</comment>
<accession>A0AAN6ZVA0</accession>
<keyword evidence="10" id="KW-1185">Reference proteome</keyword>
<feature type="binding site" evidence="6">
    <location>
        <position position="375"/>
    </location>
    <ligand>
        <name>D-dopa</name>
        <dbReference type="ChEBI" id="CHEBI:149689"/>
    </ligand>
</feature>
<evidence type="ECO:0000313" key="10">
    <source>
        <dbReference type="Proteomes" id="UP001302745"/>
    </source>
</evidence>
<dbReference type="GO" id="GO:0019478">
    <property type="term" value="P:D-amino acid catabolic process"/>
    <property type="evidence" value="ECO:0007669"/>
    <property type="project" value="TreeGrafter"/>
</dbReference>
<dbReference type="PROSITE" id="PS00677">
    <property type="entry name" value="DAO"/>
    <property type="match status" value="1"/>
</dbReference>
<dbReference type="GO" id="GO:0005737">
    <property type="term" value="C:cytoplasm"/>
    <property type="evidence" value="ECO:0007669"/>
    <property type="project" value="TreeGrafter"/>
</dbReference>
<feature type="binding site" evidence="6">
    <location>
        <begin position="51"/>
        <end position="52"/>
    </location>
    <ligand>
        <name>FAD</name>
        <dbReference type="ChEBI" id="CHEBI:57692"/>
    </ligand>
</feature>
<dbReference type="PIRSF" id="PIRSF000189">
    <property type="entry name" value="D-aa_oxidase"/>
    <property type="match status" value="1"/>
</dbReference>
<protein>
    <submittedName>
        <fullName evidence="9">Amino acid oxidase</fullName>
    </submittedName>
</protein>
<keyword evidence="3" id="KW-0285">Flavoprotein</keyword>
<feature type="region of interest" description="Disordered" evidence="7">
    <location>
        <begin position="198"/>
        <end position="239"/>
    </location>
</feature>
<evidence type="ECO:0000256" key="7">
    <source>
        <dbReference type="SAM" id="MobiDB-lite"/>
    </source>
</evidence>
<keyword evidence="4 6" id="KW-0274">FAD</keyword>
<comment type="similarity">
    <text evidence="2">Belongs to the DAMOX/DASOX family.</text>
</comment>
<feature type="binding site" evidence="6">
    <location>
        <position position="247"/>
    </location>
    <ligand>
        <name>FAD</name>
        <dbReference type="ChEBI" id="CHEBI:57692"/>
    </ligand>
</feature>
<dbReference type="SUPFAM" id="SSF54373">
    <property type="entry name" value="FAD-linked reductases, C-terminal domain"/>
    <property type="match status" value="1"/>
</dbReference>
<dbReference type="AlphaFoldDB" id="A0AAN6ZVA0"/>
<evidence type="ECO:0000256" key="3">
    <source>
        <dbReference type="ARBA" id="ARBA00022630"/>
    </source>
</evidence>
<evidence type="ECO:0000256" key="2">
    <source>
        <dbReference type="ARBA" id="ARBA00006730"/>
    </source>
</evidence>
<dbReference type="Pfam" id="PF01266">
    <property type="entry name" value="DAO"/>
    <property type="match status" value="2"/>
</dbReference>
<proteinExistence type="inferred from homology"/>
<reference evidence="9" key="1">
    <citation type="journal article" date="2023" name="Mol. Phylogenet. Evol.">
        <title>Genome-scale phylogeny and comparative genomics of the fungal order Sordariales.</title>
        <authorList>
            <person name="Hensen N."/>
            <person name="Bonometti L."/>
            <person name="Westerberg I."/>
            <person name="Brannstrom I.O."/>
            <person name="Guillou S."/>
            <person name="Cros-Aarteil S."/>
            <person name="Calhoun S."/>
            <person name="Haridas S."/>
            <person name="Kuo A."/>
            <person name="Mondo S."/>
            <person name="Pangilinan J."/>
            <person name="Riley R."/>
            <person name="LaButti K."/>
            <person name="Andreopoulos B."/>
            <person name="Lipzen A."/>
            <person name="Chen C."/>
            <person name="Yan M."/>
            <person name="Daum C."/>
            <person name="Ng V."/>
            <person name="Clum A."/>
            <person name="Steindorff A."/>
            <person name="Ohm R.A."/>
            <person name="Martin F."/>
            <person name="Silar P."/>
            <person name="Natvig D.O."/>
            <person name="Lalanne C."/>
            <person name="Gautier V."/>
            <person name="Ament-Velasquez S.L."/>
            <person name="Kruys A."/>
            <person name="Hutchinson M.I."/>
            <person name="Powell A.J."/>
            <person name="Barry K."/>
            <person name="Miller A.N."/>
            <person name="Grigoriev I.V."/>
            <person name="Debuchy R."/>
            <person name="Gladieux P."/>
            <person name="Hiltunen Thoren M."/>
            <person name="Johannesson H."/>
        </authorList>
    </citation>
    <scope>NUCLEOTIDE SEQUENCE</scope>
    <source>
        <strain evidence="9">CBS 538.74</strain>
    </source>
</reference>
<evidence type="ECO:0000259" key="8">
    <source>
        <dbReference type="Pfam" id="PF01266"/>
    </source>
</evidence>
<dbReference type="InterPro" id="IPR006181">
    <property type="entry name" value="D-amino_acid_oxidase_CS"/>
</dbReference>
<dbReference type="EMBL" id="MU856982">
    <property type="protein sequence ID" value="KAK4152227.1"/>
    <property type="molecule type" value="Genomic_DNA"/>
</dbReference>
<name>A0AAN6ZVA0_9PEZI</name>
<reference evidence="9" key="2">
    <citation type="submission" date="2023-05" db="EMBL/GenBank/DDBJ databases">
        <authorList>
            <consortium name="Lawrence Berkeley National Laboratory"/>
            <person name="Steindorff A."/>
            <person name="Hensen N."/>
            <person name="Bonometti L."/>
            <person name="Westerberg I."/>
            <person name="Brannstrom I.O."/>
            <person name="Guillou S."/>
            <person name="Cros-Aarteil S."/>
            <person name="Calhoun S."/>
            <person name="Haridas S."/>
            <person name="Kuo A."/>
            <person name="Mondo S."/>
            <person name="Pangilinan J."/>
            <person name="Riley R."/>
            <person name="Labutti K."/>
            <person name="Andreopoulos B."/>
            <person name="Lipzen A."/>
            <person name="Chen C."/>
            <person name="Yanf M."/>
            <person name="Daum C."/>
            <person name="Ng V."/>
            <person name="Clum A."/>
            <person name="Ohm R."/>
            <person name="Martin F."/>
            <person name="Silar P."/>
            <person name="Natvig D."/>
            <person name="Lalanne C."/>
            <person name="Gautier V."/>
            <person name="Ament-Velasquez S.L."/>
            <person name="Kruys A."/>
            <person name="Hutchinson M.I."/>
            <person name="Powell A.J."/>
            <person name="Barry K."/>
            <person name="Miller A.N."/>
            <person name="Grigoriev I.V."/>
            <person name="Debuchy R."/>
            <person name="Gladieux P."/>
            <person name="Thoren M.H."/>
            <person name="Johannesson H."/>
        </authorList>
    </citation>
    <scope>NUCLEOTIDE SEQUENCE</scope>
    <source>
        <strain evidence="9">CBS 538.74</strain>
    </source>
</reference>
<dbReference type="Proteomes" id="UP001302745">
    <property type="component" value="Unassembled WGS sequence"/>
</dbReference>
<dbReference type="Gene3D" id="3.40.50.720">
    <property type="entry name" value="NAD(P)-binding Rossmann-like Domain"/>
    <property type="match status" value="1"/>
</dbReference>
<dbReference type="PANTHER" id="PTHR11530:SF26">
    <property type="entry name" value="FAD DEPENDENT OXIDOREDUCTASE SUPERFAMILY (AFU_ORTHOLOGUE AFUA_5G13940)"/>
    <property type="match status" value="1"/>
</dbReference>
<evidence type="ECO:0000256" key="6">
    <source>
        <dbReference type="PIRSR" id="PIRSR000189-1"/>
    </source>
</evidence>
<evidence type="ECO:0000256" key="1">
    <source>
        <dbReference type="ARBA" id="ARBA00001974"/>
    </source>
</evidence>
<sequence length="403" mass="43673">MPQHVVVVGAGVIGLSCALLLQQARYAVTIIARDFPGPFESMDPQTKINYTSPWGGAHNRWVPPHPSLPASLQRDHALSLRTYTHMQRLHQTHPQTAGITFLKGIEYLESPGPEYLALSTPSNPNALNLPGFRLLLDRAAYPADGRVTWACEYDTWCVNPMVYCSFLLRRFVHQGGRTVVLGRELRRPEEVFYMSLPFSSSSSSSSPPPSSVSSAPSSTPSSSSSAASEGQEKKKNNNKIAAVVNATGTGLVPDPDMTMTRGQTCLVAEECDATVTRQNADGSWTFCVPRGFEGGTVIGGTKEVGNWAVEPSMEIRGKLLKKFGETYPKILGDKGEMTVLRDIVGRRPTRNGGPRIEGEVVPDAGFVMHAYGLGGRGYELSWGVAEAVVEGVEKHTKGEEAKL</sequence>
<dbReference type="GO" id="GO:0071949">
    <property type="term" value="F:FAD binding"/>
    <property type="evidence" value="ECO:0007669"/>
    <property type="project" value="InterPro"/>
</dbReference>
<dbReference type="GO" id="GO:0003884">
    <property type="term" value="F:D-amino-acid oxidase activity"/>
    <property type="evidence" value="ECO:0007669"/>
    <property type="project" value="InterPro"/>
</dbReference>
<dbReference type="InterPro" id="IPR023209">
    <property type="entry name" value="DAO"/>
</dbReference>
<dbReference type="SUPFAM" id="SSF51971">
    <property type="entry name" value="Nucleotide-binding domain"/>
    <property type="match status" value="1"/>
</dbReference>